<organism evidence="2 3">
    <name type="scientific">Allosphingosinicella deserti</name>
    <dbReference type="NCBI Taxonomy" id="2116704"/>
    <lineage>
        <taxon>Bacteria</taxon>
        <taxon>Pseudomonadati</taxon>
        <taxon>Pseudomonadota</taxon>
        <taxon>Alphaproteobacteria</taxon>
        <taxon>Sphingomonadales</taxon>
        <taxon>Sphingomonadaceae</taxon>
        <taxon>Allosphingosinicella</taxon>
    </lineage>
</organism>
<evidence type="ECO:0000313" key="2">
    <source>
        <dbReference type="EMBL" id="PSJ41856.1"/>
    </source>
</evidence>
<comment type="caution">
    <text evidence="2">The sequence shown here is derived from an EMBL/GenBank/DDBJ whole genome shotgun (WGS) entry which is preliminary data.</text>
</comment>
<dbReference type="AlphaFoldDB" id="A0A2P7QV58"/>
<dbReference type="GO" id="GO:0035438">
    <property type="term" value="F:cyclic-di-GMP binding"/>
    <property type="evidence" value="ECO:0007669"/>
    <property type="project" value="InterPro"/>
</dbReference>
<dbReference type="Pfam" id="PF07238">
    <property type="entry name" value="PilZ"/>
    <property type="match status" value="1"/>
</dbReference>
<keyword evidence="3" id="KW-1185">Reference proteome</keyword>
<dbReference type="Proteomes" id="UP000241167">
    <property type="component" value="Unassembled WGS sequence"/>
</dbReference>
<dbReference type="Gene3D" id="2.40.10.220">
    <property type="entry name" value="predicted glycosyltransferase like domains"/>
    <property type="match status" value="1"/>
</dbReference>
<feature type="domain" description="PilZ" evidence="1">
    <location>
        <begin position="38"/>
        <end position="118"/>
    </location>
</feature>
<evidence type="ECO:0000259" key="1">
    <source>
        <dbReference type="Pfam" id="PF07238"/>
    </source>
</evidence>
<protein>
    <recommendedName>
        <fullName evidence="1">PilZ domain-containing protein</fullName>
    </recommendedName>
</protein>
<gene>
    <name evidence="2" type="ORF">C7I55_06190</name>
</gene>
<dbReference type="InterPro" id="IPR009875">
    <property type="entry name" value="PilZ_domain"/>
</dbReference>
<name>A0A2P7QV58_9SPHN</name>
<accession>A0A2P7QV58</accession>
<proteinExistence type="predicted"/>
<sequence length="166" mass="18236">MARLPWVSGRGVTLLARIFRGRVRMGVQNFVDGSVAGKRTAKRARVLLAAKLQIGSIEIDVRLRDLSRQGALIEAQRVPPQGAEVTFTRGSLTVPARVAWVGEGRAGLEFAYMVDESEVLVQLKRTTTDQNQPRFRRPALGEDMSAQDKKLARLWGVSVGISIPGE</sequence>
<dbReference type="SUPFAM" id="SSF141371">
    <property type="entry name" value="PilZ domain-like"/>
    <property type="match status" value="1"/>
</dbReference>
<reference evidence="2 3" key="1">
    <citation type="submission" date="2018-03" db="EMBL/GenBank/DDBJ databases">
        <title>The draft genome of Sphingosinicella sp. GL-C-18.</title>
        <authorList>
            <person name="Liu L."/>
            <person name="Li L."/>
            <person name="Liang L."/>
            <person name="Zhang X."/>
            <person name="Wang T."/>
        </authorList>
    </citation>
    <scope>NUCLEOTIDE SEQUENCE [LARGE SCALE GENOMIC DNA]</scope>
    <source>
        <strain evidence="2 3">GL-C-18</strain>
    </source>
</reference>
<evidence type="ECO:0000313" key="3">
    <source>
        <dbReference type="Proteomes" id="UP000241167"/>
    </source>
</evidence>
<dbReference type="EMBL" id="PXYI01000002">
    <property type="protein sequence ID" value="PSJ41856.1"/>
    <property type="molecule type" value="Genomic_DNA"/>
</dbReference>